<feature type="region of interest" description="Disordered" evidence="1">
    <location>
        <begin position="595"/>
        <end position="616"/>
    </location>
</feature>
<feature type="compositionally biased region" description="Basic and acidic residues" evidence="1">
    <location>
        <begin position="219"/>
        <end position="230"/>
    </location>
</feature>
<dbReference type="PANTHER" id="PTHR17085:SF3">
    <property type="entry name" value="NUCLEAR RECEPTOR COACTIVATOR 4"/>
    <property type="match status" value="1"/>
</dbReference>
<dbReference type="Proteomes" id="UP000694888">
    <property type="component" value="Unplaced"/>
</dbReference>
<dbReference type="RefSeq" id="XP_005108099.1">
    <property type="nucleotide sequence ID" value="XM_005108042.3"/>
</dbReference>
<reference evidence="4 5" key="1">
    <citation type="submission" date="2025-05" db="UniProtKB">
        <authorList>
            <consortium name="RefSeq"/>
        </authorList>
    </citation>
    <scope>IDENTIFICATION</scope>
</reference>
<evidence type="ECO:0000313" key="5">
    <source>
        <dbReference type="RefSeq" id="XP_005108097.1"/>
    </source>
</evidence>
<dbReference type="InterPro" id="IPR039947">
    <property type="entry name" value="NCoA-4"/>
</dbReference>
<evidence type="ECO:0000313" key="6">
    <source>
        <dbReference type="RefSeq" id="XP_005108098.1"/>
    </source>
</evidence>
<dbReference type="GeneID" id="101864551"/>
<evidence type="ECO:0000313" key="3">
    <source>
        <dbReference type="Proteomes" id="UP000694888"/>
    </source>
</evidence>
<feature type="region of interest" description="Disordered" evidence="1">
    <location>
        <begin position="209"/>
        <end position="282"/>
    </location>
</feature>
<dbReference type="PANTHER" id="PTHR17085">
    <property type="entry name" value="NUCLEAR RECEPTOR COACTIVATOR 4"/>
    <property type="match status" value="1"/>
</dbReference>
<sequence>MSLEAARDRICQLEDAVKRLDSVRKHLTRNSSEVCGEIRSSISRSIECLRNRELSLLGEVDQVQVMKEDALQLQQGRLNQAINILRTAITLVQDDSASEKHLSDTLERLNQLDLSPEETPYIAFRADQLQLRESLMNFGRVDANGLPLAMAFENPVKPSASLPRHLEEYEDVEHHVFNKTLHEINKESASSTSIRVCIPKLSQRLEDWLQQKPPVSGSRLEEDAKSRMHQEVLPGARALVSRPSTLSGSRPASSGALSQMADLSSCDSPRGPRSQVPSPGSSCSLNNWLSLIKNHADLEEEHDFEIVDNSRSKGNRVGQSVCPELQKWLSPSSAPCGPASTDFFKHITKDSRVWLLQVCQQQLTSLEEMKQRDTFEHISKEPSSWLRSRAHSRLGYISDMPQTPSADFFSHISKDLSKWLAPQGPSECTEPVVHVSSEKIMSSSGHLSPAEEKWLLHGGGRRLQSPARVMSQPLLSSQSNFYQSQPSPMSPASSTIWLQSPNSQATGGNAQGTSCQDLFRHLAPSEDASWLLKSSSEPCQDQRDLMCAGSGAGMDDGGIWLRKKGVSQSSREVSPGVLTSMSDLSDWLLLPTGLRSQGSGSAEGSDECDKESSSDGWSICSTPHGVSTEQHAKDVAVAADYFNKWLL</sequence>
<evidence type="ECO:0000313" key="7">
    <source>
        <dbReference type="RefSeq" id="XP_005108099.1"/>
    </source>
</evidence>
<evidence type="ECO:0000313" key="4">
    <source>
        <dbReference type="RefSeq" id="XP_005108096.1"/>
    </source>
</evidence>
<gene>
    <name evidence="4 5 6 7" type="primary">LOC101864551</name>
</gene>
<feature type="region of interest" description="Disordered" evidence="1">
    <location>
        <begin position="478"/>
        <end position="511"/>
    </location>
</feature>
<feature type="compositionally biased region" description="Polar residues" evidence="1">
    <location>
        <begin position="242"/>
        <end position="267"/>
    </location>
</feature>
<feature type="domain" description="Nuclear receptor coactivator 4 N-terminal" evidence="2">
    <location>
        <begin position="27"/>
        <end position="128"/>
    </location>
</feature>
<keyword evidence="3" id="KW-1185">Reference proteome</keyword>
<feature type="compositionally biased region" description="Polar residues" evidence="1">
    <location>
        <begin position="495"/>
        <end position="511"/>
    </location>
</feature>
<evidence type="ECO:0000259" key="2">
    <source>
        <dbReference type="Pfam" id="PF12489"/>
    </source>
</evidence>
<name>A0ABM0K3T1_APLCA</name>
<dbReference type="RefSeq" id="XP_005108097.1">
    <property type="nucleotide sequence ID" value="XM_005108040.3"/>
</dbReference>
<protein>
    <submittedName>
        <fullName evidence="4 5">Uncharacterized protein LOC101864551 isoform X1</fullName>
    </submittedName>
</protein>
<dbReference type="Pfam" id="PF12489">
    <property type="entry name" value="ARA70"/>
    <property type="match status" value="1"/>
</dbReference>
<accession>A0ABM0K3T1</accession>
<evidence type="ECO:0000256" key="1">
    <source>
        <dbReference type="SAM" id="MobiDB-lite"/>
    </source>
</evidence>
<feature type="compositionally biased region" description="Low complexity" evidence="1">
    <location>
        <begin position="483"/>
        <end position="494"/>
    </location>
</feature>
<dbReference type="RefSeq" id="XP_005108098.1">
    <property type="nucleotide sequence ID" value="XM_005108041.3"/>
</dbReference>
<dbReference type="RefSeq" id="XP_005108096.1">
    <property type="nucleotide sequence ID" value="XM_005108039.3"/>
</dbReference>
<proteinExistence type="predicted"/>
<dbReference type="InterPro" id="IPR022174">
    <property type="entry name" value="NCOA4_N"/>
</dbReference>
<organism evidence="3 5">
    <name type="scientific">Aplysia californica</name>
    <name type="common">California sea hare</name>
    <dbReference type="NCBI Taxonomy" id="6500"/>
    <lineage>
        <taxon>Eukaryota</taxon>
        <taxon>Metazoa</taxon>
        <taxon>Spiralia</taxon>
        <taxon>Lophotrochozoa</taxon>
        <taxon>Mollusca</taxon>
        <taxon>Gastropoda</taxon>
        <taxon>Heterobranchia</taxon>
        <taxon>Euthyneura</taxon>
        <taxon>Tectipleura</taxon>
        <taxon>Aplysiida</taxon>
        <taxon>Aplysioidea</taxon>
        <taxon>Aplysiidae</taxon>
        <taxon>Aplysia</taxon>
    </lineage>
</organism>